<dbReference type="SUPFAM" id="SSF53335">
    <property type="entry name" value="S-adenosyl-L-methionine-dependent methyltransferases"/>
    <property type="match status" value="1"/>
</dbReference>
<organism evidence="2 3">
    <name type="scientific">Candidatus Magnetominusculus xianensis</name>
    <dbReference type="NCBI Taxonomy" id="1748249"/>
    <lineage>
        <taxon>Bacteria</taxon>
        <taxon>Pseudomonadati</taxon>
        <taxon>Nitrospirota</taxon>
        <taxon>Nitrospiria</taxon>
        <taxon>Nitrospirales</taxon>
        <taxon>Nitrospiraceae</taxon>
        <taxon>Candidatus Magnetominusculus</taxon>
    </lineage>
</organism>
<dbReference type="PANTHER" id="PTHR43861">
    <property type="entry name" value="TRANS-ACONITATE 2-METHYLTRANSFERASE-RELATED"/>
    <property type="match status" value="1"/>
</dbReference>
<dbReference type="GO" id="GO:0032259">
    <property type="term" value="P:methylation"/>
    <property type="evidence" value="ECO:0007669"/>
    <property type="project" value="UniProtKB-KW"/>
</dbReference>
<evidence type="ECO:0000313" key="2">
    <source>
        <dbReference type="EMBL" id="KWT91553.1"/>
    </source>
</evidence>
<proteinExistence type="predicted"/>
<dbReference type="Proteomes" id="UP000060487">
    <property type="component" value="Unassembled WGS sequence"/>
</dbReference>
<gene>
    <name evidence="2" type="ORF">ASN18_0834</name>
</gene>
<dbReference type="Pfam" id="PF08241">
    <property type="entry name" value="Methyltransf_11"/>
    <property type="match status" value="1"/>
</dbReference>
<evidence type="ECO:0000313" key="3">
    <source>
        <dbReference type="Proteomes" id="UP000060487"/>
    </source>
</evidence>
<dbReference type="InterPro" id="IPR029063">
    <property type="entry name" value="SAM-dependent_MTases_sf"/>
</dbReference>
<accession>A0ABR5SHI3</accession>
<dbReference type="EC" id="2.1.1.-" evidence="2"/>
<dbReference type="CDD" id="cd02440">
    <property type="entry name" value="AdoMet_MTases"/>
    <property type="match status" value="1"/>
</dbReference>
<feature type="domain" description="Methyltransferase type 11" evidence="1">
    <location>
        <begin position="58"/>
        <end position="156"/>
    </location>
</feature>
<comment type="caution">
    <text evidence="2">The sequence shown here is derived from an EMBL/GenBank/DDBJ whole genome shotgun (WGS) entry which is preliminary data.</text>
</comment>
<protein>
    <submittedName>
        <fullName evidence="2">Type 11 methyltransferase</fullName>
        <ecNumber evidence="2">2.1.1.-</ecNumber>
    </submittedName>
</protein>
<dbReference type="InterPro" id="IPR013216">
    <property type="entry name" value="Methyltransf_11"/>
</dbReference>
<keyword evidence="2" id="KW-0808">Transferase</keyword>
<dbReference type="Gene3D" id="3.40.50.150">
    <property type="entry name" value="Vaccinia Virus protein VP39"/>
    <property type="match status" value="1"/>
</dbReference>
<reference evidence="2 3" key="1">
    <citation type="submission" date="2015-11" db="EMBL/GenBank/DDBJ databases">
        <authorList>
            <person name="Lin W."/>
        </authorList>
    </citation>
    <scope>NUCLEOTIDE SEQUENCE [LARGE SCALE GENOMIC DNA]</scope>
    <source>
        <strain evidence="2 3">HCH-1</strain>
    </source>
</reference>
<sequence length="240" mass="27839">MINSNPKNTVKLFEEYYRGERSKQNEGRITSPGNQYLIHLIKGGYLCDYSNCNQLKVLDVGCGSGFNLVSFAMMGWQVYGCEISEGVVDHAKTSIQQYGYHAEIKVGDNQDTHFPSNYFDLLLSMNVIHYVPSEEGIQNTIKEYARVLKKSGRVIMMTNHPDNWILRNGELVGNNLIRINNSNDYRHGEIFYVFKNRKELKEKYSHYFSDLQIGENQQEFFTRRLKHFILTGIKKCHDSV</sequence>
<name>A0ABR5SHI3_9BACT</name>
<evidence type="ECO:0000259" key="1">
    <source>
        <dbReference type="Pfam" id="PF08241"/>
    </source>
</evidence>
<keyword evidence="3" id="KW-1185">Reference proteome</keyword>
<dbReference type="EMBL" id="LNQR01000031">
    <property type="protein sequence ID" value="KWT91553.1"/>
    <property type="molecule type" value="Genomic_DNA"/>
</dbReference>
<dbReference type="RefSeq" id="WP_085051358.1">
    <property type="nucleotide sequence ID" value="NZ_LNQR01000031.1"/>
</dbReference>
<keyword evidence="2" id="KW-0489">Methyltransferase</keyword>
<dbReference type="GO" id="GO:0008168">
    <property type="term" value="F:methyltransferase activity"/>
    <property type="evidence" value="ECO:0007669"/>
    <property type="project" value="UniProtKB-KW"/>
</dbReference>